<keyword evidence="1" id="KW-0472">Membrane</keyword>
<feature type="transmembrane region" description="Helical" evidence="1">
    <location>
        <begin position="206"/>
        <end position="224"/>
    </location>
</feature>
<dbReference type="GO" id="GO:0005886">
    <property type="term" value="C:plasma membrane"/>
    <property type="evidence" value="ECO:0007669"/>
    <property type="project" value="UniProtKB-SubCell"/>
</dbReference>
<dbReference type="PROSITE" id="PS50895">
    <property type="entry name" value="SURF1"/>
    <property type="match status" value="1"/>
</dbReference>
<accession>A0A1T4T1C7</accession>
<keyword evidence="4" id="KW-1185">Reference proteome</keyword>
<feature type="region of interest" description="Disordered" evidence="2">
    <location>
        <begin position="232"/>
        <end position="262"/>
    </location>
</feature>
<keyword evidence="1" id="KW-0812">Transmembrane</keyword>
<dbReference type="Pfam" id="PF02104">
    <property type="entry name" value="SURF1"/>
    <property type="match status" value="1"/>
</dbReference>
<dbReference type="AlphaFoldDB" id="A0A1T4T1C7"/>
<evidence type="ECO:0000313" key="3">
    <source>
        <dbReference type="EMBL" id="SKA34263.1"/>
    </source>
</evidence>
<evidence type="ECO:0000256" key="1">
    <source>
        <dbReference type="RuleBase" id="RU363076"/>
    </source>
</evidence>
<proteinExistence type="inferred from homology"/>
<name>A0A1T4T1C7_9ACTN</name>
<dbReference type="CDD" id="cd06662">
    <property type="entry name" value="SURF1"/>
    <property type="match status" value="1"/>
</dbReference>
<dbReference type="EMBL" id="FUWS01000013">
    <property type="protein sequence ID" value="SKA34263.1"/>
    <property type="molecule type" value="Genomic_DNA"/>
</dbReference>
<dbReference type="STRING" id="1122192.SAMN02745673_04269"/>
<protein>
    <recommendedName>
        <fullName evidence="1">SURF1-like protein</fullName>
    </recommendedName>
</protein>
<sequence length="262" mass="27736">MLAVVGCALLGYWQFERSQEPSREAITNPVEDLANASALGDMLAPGEYMPQTLANEAVTATGEYDPGSQLLSPALSPEGEEGYNVIVPLVTDEGVAVIVNRGWIPEATTAEDLDTLPSGEVTVDGWLMMPQDQASEGYSAMSVPEGQIERISPALLVNEWPYQLYGGYVALSEHSPGGAGSTPGLSEMPPPPPETKITWNFRNLSYAAQWLVFAVAAIAFWVSLMRRELADHRSEGAGPGSGAPGSASADEPQRSAVGVEAD</sequence>
<evidence type="ECO:0000256" key="2">
    <source>
        <dbReference type="SAM" id="MobiDB-lite"/>
    </source>
</evidence>
<evidence type="ECO:0000313" key="4">
    <source>
        <dbReference type="Proteomes" id="UP000190637"/>
    </source>
</evidence>
<comment type="caution">
    <text evidence="1">Lacks conserved residue(s) required for the propagation of feature annotation.</text>
</comment>
<keyword evidence="1" id="KW-1003">Cell membrane</keyword>
<comment type="similarity">
    <text evidence="1">Belongs to the SURF1 family.</text>
</comment>
<organism evidence="3 4">
    <name type="scientific">Marinactinospora thermotolerans DSM 45154</name>
    <dbReference type="NCBI Taxonomy" id="1122192"/>
    <lineage>
        <taxon>Bacteria</taxon>
        <taxon>Bacillati</taxon>
        <taxon>Actinomycetota</taxon>
        <taxon>Actinomycetes</taxon>
        <taxon>Streptosporangiales</taxon>
        <taxon>Nocardiopsidaceae</taxon>
        <taxon>Marinactinospora</taxon>
    </lineage>
</organism>
<keyword evidence="1" id="KW-1133">Transmembrane helix</keyword>
<dbReference type="InterPro" id="IPR002994">
    <property type="entry name" value="Surf1/Shy1"/>
</dbReference>
<comment type="subcellular location">
    <subcellularLocation>
        <location evidence="1">Cell membrane</location>
        <topology evidence="1">Multi-pass membrane protein</topology>
    </subcellularLocation>
</comment>
<gene>
    <name evidence="3" type="ORF">SAMN02745673_04269</name>
</gene>
<reference evidence="3 4" key="1">
    <citation type="submission" date="2017-02" db="EMBL/GenBank/DDBJ databases">
        <authorList>
            <person name="Peterson S.W."/>
        </authorList>
    </citation>
    <scope>NUCLEOTIDE SEQUENCE [LARGE SCALE GENOMIC DNA]</scope>
    <source>
        <strain evidence="3 4">DSM 45154</strain>
    </source>
</reference>
<dbReference type="Proteomes" id="UP000190637">
    <property type="component" value="Unassembled WGS sequence"/>
</dbReference>